<comment type="similarity">
    <text evidence="9">Belongs to the Bfd family.</text>
</comment>
<dbReference type="PANTHER" id="PTHR37424:SF1">
    <property type="entry name" value="BACTERIOFERRITIN-ASSOCIATED FERREDOXIN"/>
    <property type="match status" value="1"/>
</dbReference>
<feature type="domain" description="BFD-like [2Fe-2S]-binding" evidence="10">
    <location>
        <begin position="2"/>
        <end position="50"/>
    </location>
</feature>
<evidence type="ECO:0000313" key="12">
    <source>
        <dbReference type="Proteomes" id="UP001595621"/>
    </source>
</evidence>
<evidence type="ECO:0000256" key="9">
    <source>
        <dbReference type="ARBA" id="ARBA00046332"/>
    </source>
</evidence>
<evidence type="ECO:0000256" key="5">
    <source>
        <dbReference type="ARBA" id="ARBA00023004"/>
    </source>
</evidence>
<dbReference type="InterPro" id="IPR052371">
    <property type="entry name" value="BFD-associated_ferredoxin"/>
</dbReference>
<dbReference type="InterPro" id="IPR041854">
    <property type="entry name" value="BFD-like_2Fe2S-bd_dom_sf"/>
</dbReference>
<comment type="caution">
    <text evidence="11">The sequence shown here is derived from an EMBL/GenBank/DDBJ whole genome shotgun (WGS) entry which is preliminary data.</text>
</comment>
<evidence type="ECO:0000259" key="10">
    <source>
        <dbReference type="Pfam" id="PF04324"/>
    </source>
</evidence>
<keyword evidence="5" id="KW-0408">Iron</keyword>
<gene>
    <name evidence="11" type="ORF">ACFOE0_01810</name>
</gene>
<dbReference type="InterPro" id="IPR007419">
    <property type="entry name" value="BFD-like_2Fe2S-bd_dom"/>
</dbReference>
<evidence type="ECO:0000256" key="1">
    <source>
        <dbReference type="ARBA" id="ARBA00022448"/>
    </source>
</evidence>
<keyword evidence="3" id="KW-0479">Metal-binding</keyword>
<dbReference type="RefSeq" id="WP_248936696.1">
    <property type="nucleotide sequence ID" value="NZ_JAKILF010000005.1"/>
</dbReference>
<dbReference type="PANTHER" id="PTHR37424">
    <property type="entry name" value="BACTERIOFERRITIN-ASSOCIATED FERREDOXIN"/>
    <property type="match status" value="1"/>
</dbReference>
<keyword evidence="12" id="KW-1185">Reference proteome</keyword>
<evidence type="ECO:0000256" key="7">
    <source>
        <dbReference type="ARBA" id="ARBA00034078"/>
    </source>
</evidence>
<comment type="cofactor">
    <cofactor evidence="7">
        <name>[2Fe-2S] cluster</name>
        <dbReference type="ChEBI" id="CHEBI:190135"/>
    </cofactor>
</comment>
<keyword evidence="1" id="KW-0813">Transport</keyword>
<evidence type="ECO:0000256" key="8">
    <source>
        <dbReference type="ARBA" id="ARBA00039386"/>
    </source>
</evidence>
<proteinExistence type="inferred from homology"/>
<sequence>MYVCVCHGVTESQVKQALAEGVTSMAELRLKLGMGGSCGKCLKQTGQMIKAEANAKANYYEVA</sequence>
<name>A0ABV7GD37_9GAMM</name>
<evidence type="ECO:0000256" key="2">
    <source>
        <dbReference type="ARBA" id="ARBA00022714"/>
    </source>
</evidence>
<evidence type="ECO:0000256" key="4">
    <source>
        <dbReference type="ARBA" id="ARBA00022982"/>
    </source>
</evidence>
<evidence type="ECO:0000256" key="6">
    <source>
        <dbReference type="ARBA" id="ARBA00023014"/>
    </source>
</evidence>
<dbReference type="Pfam" id="PF04324">
    <property type="entry name" value="Fer2_BFD"/>
    <property type="match status" value="1"/>
</dbReference>
<evidence type="ECO:0000313" key="11">
    <source>
        <dbReference type="EMBL" id="MFC3136932.1"/>
    </source>
</evidence>
<reference evidence="12" key="1">
    <citation type="journal article" date="2019" name="Int. J. Syst. Evol. Microbiol.">
        <title>The Global Catalogue of Microorganisms (GCM) 10K type strain sequencing project: providing services to taxonomists for standard genome sequencing and annotation.</title>
        <authorList>
            <consortium name="The Broad Institute Genomics Platform"/>
            <consortium name="The Broad Institute Genome Sequencing Center for Infectious Disease"/>
            <person name="Wu L."/>
            <person name="Ma J."/>
        </authorList>
    </citation>
    <scope>NUCLEOTIDE SEQUENCE [LARGE SCALE GENOMIC DNA]</scope>
    <source>
        <strain evidence="12">KCTC 52277</strain>
    </source>
</reference>
<evidence type="ECO:0000256" key="3">
    <source>
        <dbReference type="ARBA" id="ARBA00022723"/>
    </source>
</evidence>
<dbReference type="Proteomes" id="UP001595621">
    <property type="component" value="Unassembled WGS sequence"/>
</dbReference>
<accession>A0ABV7GD37</accession>
<dbReference type="Gene3D" id="1.10.10.1100">
    <property type="entry name" value="BFD-like [2Fe-2S]-binding domain"/>
    <property type="match status" value="1"/>
</dbReference>
<protein>
    <recommendedName>
        <fullName evidence="8">Bacterioferritin-associated ferredoxin</fullName>
    </recommendedName>
</protein>
<organism evidence="11 12">
    <name type="scientific">Shewanella submarina</name>
    <dbReference type="NCBI Taxonomy" id="2016376"/>
    <lineage>
        <taxon>Bacteria</taxon>
        <taxon>Pseudomonadati</taxon>
        <taxon>Pseudomonadota</taxon>
        <taxon>Gammaproteobacteria</taxon>
        <taxon>Alteromonadales</taxon>
        <taxon>Shewanellaceae</taxon>
        <taxon>Shewanella</taxon>
    </lineage>
</organism>
<keyword evidence="6" id="KW-0411">Iron-sulfur</keyword>
<dbReference type="EMBL" id="JBHRTD010000001">
    <property type="protein sequence ID" value="MFC3136932.1"/>
    <property type="molecule type" value="Genomic_DNA"/>
</dbReference>
<keyword evidence="4" id="KW-0249">Electron transport</keyword>
<keyword evidence="2" id="KW-0001">2Fe-2S</keyword>